<gene>
    <name evidence="9" type="ORF">DNFV4_02261</name>
</gene>
<dbReference type="SUPFAM" id="SSF82693">
    <property type="entry name" value="Multidrug efflux transporter AcrB pore domain, PN1, PN2, PC1 and PC2 subdomains"/>
    <property type="match status" value="3"/>
</dbReference>
<dbReference type="Gene3D" id="3.30.70.1440">
    <property type="entry name" value="Multidrug efflux transporter AcrB pore domain"/>
    <property type="match status" value="1"/>
</dbReference>
<dbReference type="EMBL" id="OX365700">
    <property type="protein sequence ID" value="CAI4031840.1"/>
    <property type="molecule type" value="Genomic_DNA"/>
</dbReference>
<dbReference type="Gene3D" id="1.20.1640.10">
    <property type="entry name" value="Multidrug efflux transporter AcrB transmembrane domain"/>
    <property type="match status" value="2"/>
</dbReference>
<feature type="transmembrane region" description="Helical" evidence="8">
    <location>
        <begin position="992"/>
        <end position="1014"/>
    </location>
</feature>
<sequence length="1042" mass="113960">MIARVVELSLSQRFLLCAVGFALFFGGLYAFHVLDVVAYPDPSPPMVEIITQYQGWSAQEMERQITVPIEVALNGMPGLTDIRSLSIFGLSDIKVYFDFNTEYFFDRQEVLNRLATVTLPPGAAPALSPWWAIAEIYRYQLVGDEQTSLTELKTIQDWVLRREFRRVPGVIDVTAFGGTTKEYHVDVDPGKLIGYGVNLSQVMTALANSNANVGGNYLTVGGQNFNVRGVGLIDSLDDIANVVVAQKDGTPIFVRSLANVSMGHRVRLGKVGIDDNDDVVEGVVLLQRGYKALSVLDDVRRKVEELNLLKLPRGVKIETFYDRTALIHTTIETVTDILLSGMALVFVLLYVFLGNLRAALIVALTIPLALLFTFSMMVMMGQSANLISLGAIDFGIIVDATLIMVESVFFHLAHFHHPGLTVPHHVVRAAKQVGRPIFYSTAIIVVAFIPLFTMRGVPGKIFAPMSITYGFALLGALLMAFTLAPVLCSILLSSAVKEEDTALVRGVRRLYARVLDWALTHEFVVIAGVGGLMLVSLVALQFLGGEFMPALEEGNLWVRATMPVDISFEQAARISGDIRRVFRESPEVTTVVSQLGRPDDGTDPTSFFNSEFLANLRPQKEWRPNLTKEGLIAEIEERLQAIPGVVLNFSQVIQDNVEEAMSGVKGENSIKLFGSDLKVMEEKAVEIERVMRTVPGVKDLGIFRLMGQPNLLIQVDRQASARYGLQVADVNAVVQAAVGGQAVTQVYEGERLFDLVVRFSPEFRQDMETISNILVSTPEGARIPLKQIAKISTETGAFIIYRENNQRYIPIKFSVRDRDLAGTVDEAQARLAREITLPDRYHLEWAGQYDQLKSEQKRLAVVVPISLLIILFLLFTAFNSLTNALLVLVTVPFALIGGVLTLVATGTNFSISAAVGVISTLGVAILGGVLLISRIEDLRQMGDSLEAAVRKGADSQLRPILMATLGAAIGLFPAAIATGIGSQAQKPLARVVVGGMLTAAVLILIVLPVLYLLVHRIAGKRLRRRVQARLQQAGDVGEGPES</sequence>
<accession>A0AA86MZB9</accession>
<dbReference type="GO" id="GO:0008324">
    <property type="term" value="F:monoatomic cation transmembrane transporter activity"/>
    <property type="evidence" value="ECO:0007669"/>
    <property type="project" value="InterPro"/>
</dbReference>
<protein>
    <submittedName>
        <fullName evidence="9">Efflux RND transporter permease subunit</fullName>
    </submittedName>
</protein>
<dbReference type="InterPro" id="IPR001036">
    <property type="entry name" value="Acrflvin-R"/>
</dbReference>
<dbReference type="Gene3D" id="3.30.70.1320">
    <property type="entry name" value="Multidrug efflux transporter AcrB pore domain like"/>
    <property type="match status" value="1"/>
</dbReference>
<dbReference type="RefSeq" id="WP_289268601.1">
    <property type="nucleotide sequence ID" value="NZ_OX365700.1"/>
</dbReference>
<keyword evidence="10" id="KW-1185">Reference proteome</keyword>
<dbReference type="SUPFAM" id="SSF82714">
    <property type="entry name" value="Multidrug efflux transporter AcrB TolC docking domain, DN and DC subdomains"/>
    <property type="match status" value="2"/>
</dbReference>
<evidence type="ECO:0000313" key="10">
    <source>
        <dbReference type="Proteomes" id="UP001179121"/>
    </source>
</evidence>
<feature type="transmembrane region" description="Helical" evidence="8">
    <location>
        <begin position="517"/>
        <end position="543"/>
    </location>
</feature>
<dbReference type="KEGG" id="nti:DNFV4_02261"/>
<comment type="subcellular location">
    <subcellularLocation>
        <location evidence="1">Cell membrane</location>
        <topology evidence="1">Multi-pass membrane protein</topology>
    </subcellularLocation>
</comment>
<keyword evidence="7 8" id="KW-0472">Membrane</keyword>
<evidence type="ECO:0000256" key="4">
    <source>
        <dbReference type="ARBA" id="ARBA00022475"/>
    </source>
</evidence>
<dbReference type="GO" id="GO:0042910">
    <property type="term" value="F:xenobiotic transmembrane transporter activity"/>
    <property type="evidence" value="ECO:0007669"/>
    <property type="project" value="TreeGrafter"/>
</dbReference>
<dbReference type="InterPro" id="IPR004763">
    <property type="entry name" value="CusA-like"/>
</dbReference>
<evidence type="ECO:0000256" key="1">
    <source>
        <dbReference type="ARBA" id="ARBA00004651"/>
    </source>
</evidence>
<proteinExistence type="inferred from homology"/>
<dbReference type="SUPFAM" id="SSF82866">
    <property type="entry name" value="Multidrug efflux transporter AcrB transmembrane domain"/>
    <property type="match status" value="2"/>
</dbReference>
<dbReference type="NCBIfam" id="TIGR00914">
    <property type="entry name" value="2A0601"/>
    <property type="match status" value="1"/>
</dbReference>
<evidence type="ECO:0000256" key="5">
    <source>
        <dbReference type="ARBA" id="ARBA00022692"/>
    </source>
</evidence>
<evidence type="ECO:0000313" key="9">
    <source>
        <dbReference type="EMBL" id="CAI4031840.1"/>
    </source>
</evidence>
<evidence type="ECO:0000256" key="6">
    <source>
        <dbReference type="ARBA" id="ARBA00022989"/>
    </source>
</evidence>
<feature type="transmembrane region" description="Helical" evidence="8">
    <location>
        <begin position="337"/>
        <end position="353"/>
    </location>
</feature>
<organism evidence="9 10">
    <name type="scientific">Nitrospira tepida</name>
    <dbReference type="NCBI Taxonomy" id="2973512"/>
    <lineage>
        <taxon>Bacteria</taxon>
        <taxon>Pseudomonadati</taxon>
        <taxon>Nitrospirota</taxon>
        <taxon>Nitrospiria</taxon>
        <taxon>Nitrospirales</taxon>
        <taxon>Nitrospiraceae</taxon>
        <taxon>Nitrospira</taxon>
    </lineage>
</organism>
<dbReference type="GO" id="GO:0005886">
    <property type="term" value="C:plasma membrane"/>
    <property type="evidence" value="ECO:0007669"/>
    <property type="project" value="UniProtKB-SubCell"/>
</dbReference>
<keyword evidence="3" id="KW-0813">Transport</keyword>
<feature type="transmembrane region" description="Helical" evidence="8">
    <location>
        <begin position="911"/>
        <end position="932"/>
    </location>
</feature>
<keyword evidence="6 8" id="KW-1133">Transmembrane helix</keyword>
<dbReference type="PRINTS" id="PR00702">
    <property type="entry name" value="ACRIFLAVINRP"/>
</dbReference>
<keyword evidence="4" id="KW-1003">Cell membrane</keyword>
<feature type="transmembrane region" description="Helical" evidence="8">
    <location>
        <begin position="360"/>
        <end position="380"/>
    </location>
</feature>
<feature type="transmembrane region" description="Helical" evidence="8">
    <location>
        <begin position="386"/>
        <end position="405"/>
    </location>
</feature>
<dbReference type="InterPro" id="IPR027463">
    <property type="entry name" value="AcrB_DN_DC_subdom"/>
</dbReference>
<dbReference type="PANTHER" id="PTHR32063:SF12">
    <property type="entry name" value="CATION EFFLUX SYSTEM PROTEIN"/>
    <property type="match status" value="1"/>
</dbReference>
<evidence type="ECO:0000256" key="8">
    <source>
        <dbReference type="SAM" id="Phobius"/>
    </source>
</evidence>
<dbReference type="AlphaFoldDB" id="A0AA86MZB9"/>
<dbReference type="Gene3D" id="3.30.70.1430">
    <property type="entry name" value="Multidrug efflux transporter AcrB pore domain"/>
    <property type="match status" value="2"/>
</dbReference>
<feature type="transmembrane region" description="Helical" evidence="8">
    <location>
        <begin position="469"/>
        <end position="496"/>
    </location>
</feature>
<feature type="transmembrane region" description="Helical" evidence="8">
    <location>
        <begin position="885"/>
        <end position="905"/>
    </location>
</feature>
<dbReference type="Gene3D" id="3.30.2090.10">
    <property type="entry name" value="Multidrug efflux transporter AcrB TolC docking domain, DN and DC subdomains"/>
    <property type="match status" value="2"/>
</dbReference>
<feature type="transmembrane region" description="Helical" evidence="8">
    <location>
        <begin position="960"/>
        <end position="980"/>
    </location>
</feature>
<dbReference type="Proteomes" id="UP001179121">
    <property type="component" value="Chromosome"/>
</dbReference>
<feature type="transmembrane region" description="Helical" evidence="8">
    <location>
        <begin position="859"/>
        <end position="878"/>
    </location>
</feature>
<evidence type="ECO:0000256" key="3">
    <source>
        <dbReference type="ARBA" id="ARBA00022448"/>
    </source>
</evidence>
<reference evidence="9" key="1">
    <citation type="submission" date="2022-10" db="EMBL/GenBank/DDBJ databases">
        <authorList>
            <person name="Koch H."/>
        </authorList>
    </citation>
    <scope>NUCLEOTIDE SEQUENCE</scope>
    <source>
        <strain evidence="9">DNF</strain>
    </source>
</reference>
<comment type="similarity">
    <text evidence="2">Belongs to the resistance-nodulation-cell division (RND) (TC 2.A.6) family.</text>
</comment>
<evidence type="ECO:0000256" key="2">
    <source>
        <dbReference type="ARBA" id="ARBA00010942"/>
    </source>
</evidence>
<keyword evidence="5 8" id="KW-0812">Transmembrane</keyword>
<dbReference type="Pfam" id="PF00873">
    <property type="entry name" value="ACR_tran"/>
    <property type="match status" value="1"/>
</dbReference>
<dbReference type="PANTHER" id="PTHR32063">
    <property type="match status" value="1"/>
</dbReference>
<name>A0AA86MZB9_9BACT</name>
<feature type="transmembrane region" description="Helical" evidence="8">
    <location>
        <begin position="437"/>
        <end position="457"/>
    </location>
</feature>
<evidence type="ECO:0000256" key="7">
    <source>
        <dbReference type="ARBA" id="ARBA00023136"/>
    </source>
</evidence>